<dbReference type="PANTHER" id="PTHR22957:SF168">
    <property type="entry name" value="TBC DOMAIN-CONTAINING PROTEIN KINASE-LIKE PROTEIN"/>
    <property type="match status" value="1"/>
</dbReference>
<dbReference type="Gene3D" id="1.10.472.80">
    <property type="entry name" value="Ypt/Rab-GAP domain of gyp1p, domain 3"/>
    <property type="match status" value="1"/>
</dbReference>
<dbReference type="GO" id="GO:0005096">
    <property type="term" value="F:GTPase activator activity"/>
    <property type="evidence" value="ECO:0000318"/>
    <property type="project" value="GO_Central"/>
</dbReference>
<reference evidence="2" key="1">
    <citation type="submission" date="2006-10" db="EMBL/GenBank/DDBJ databases">
        <authorList>
            <person name="Amadeo P."/>
            <person name="Zhao Q."/>
            <person name="Wortman J."/>
            <person name="Fraser-Liggett C."/>
            <person name="Carlton J."/>
        </authorList>
    </citation>
    <scope>NUCLEOTIDE SEQUENCE</scope>
    <source>
        <strain evidence="2">G3</strain>
    </source>
</reference>
<dbReference type="VEuPathDB" id="TrichDB:TVAGG3_0285860"/>
<dbReference type="RefSeq" id="XP_001298595.1">
    <property type="nucleotide sequence ID" value="XM_001298594.1"/>
</dbReference>
<dbReference type="PROSITE" id="PS50086">
    <property type="entry name" value="TBC_RABGAP"/>
    <property type="match status" value="1"/>
</dbReference>
<organism evidence="2 3">
    <name type="scientific">Trichomonas vaginalis (strain ATCC PRA-98 / G3)</name>
    <dbReference type="NCBI Taxonomy" id="412133"/>
    <lineage>
        <taxon>Eukaryota</taxon>
        <taxon>Metamonada</taxon>
        <taxon>Parabasalia</taxon>
        <taxon>Trichomonadida</taxon>
        <taxon>Trichomonadidae</taxon>
        <taxon>Trichomonas</taxon>
    </lineage>
</organism>
<dbReference type="FunFam" id="1.10.472.80:FF:000088">
    <property type="entry name" value="Uncharacterized protein"/>
    <property type="match status" value="1"/>
</dbReference>
<sequence>MNFQLPSEVILTDAFRLGEGMIFSYDDARKFLLTDNHGKNMVDRLISYLICLKIISPLRPKWSESLLIAVDMYYSSLKYYFKDDYKNALRIVSTKSESIMSVDFPRTLGWFNEMAPTIGAEISKEIDVLEIISRIFAILEREHPELQYTQGFDRYAYSFFAMALSFCQKGSLPIEFGEAITYHLVCNTISLLPMTKLLDDQQKLMEHFDRLDKVLMNYDYQKYKLLTDFNASILFFGVRFEMLLFADEHSFEETLRIWDQIFGRLESYEYMINAFTLAHVHQAKIEDDCPNVLESILHNQKWDVDKLILDANALLHHQKSIKETLCEACCPKLTRFHGYSIASDFVFFE</sequence>
<dbReference type="AlphaFoldDB" id="A2GAZ8"/>
<dbReference type="SUPFAM" id="SSF47923">
    <property type="entry name" value="Ypt/Rab-GAP domain of gyp1p"/>
    <property type="match status" value="2"/>
</dbReference>
<evidence type="ECO:0000259" key="1">
    <source>
        <dbReference type="PROSITE" id="PS50086"/>
    </source>
</evidence>
<evidence type="ECO:0000313" key="3">
    <source>
        <dbReference type="Proteomes" id="UP000001542"/>
    </source>
</evidence>
<dbReference type="InterPro" id="IPR035969">
    <property type="entry name" value="Rab-GAP_TBC_sf"/>
</dbReference>
<accession>A2GAZ8</accession>
<dbReference type="OrthoDB" id="10404074at2759"/>
<dbReference type="EMBL" id="DS114865">
    <property type="protein sequence ID" value="EAX85665.1"/>
    <property type="molecule type" value="Genomic_DNA"/>
</dbReference>
<reference evidence="2" key="2">
    <citation type="journal article" date="2007" name="Science">
        <title>Draft genome sequence of the sexually transmitted pathogen Trichomonas vaginalis.</title>
        <authorList>
            <person name="Carlton J.M."/>
            <person name="Hirt R.P."/>
            <person name="Silva J.C."/>
            <person name="Delcher A.L."/>
            <person name="Schatz M."/>
            <person name="Zhao Q."/>
            <person name="Wortman J.R."/>
            <person name="Bidwell S.L."/>
            <person name="Alsmark U.C.M."/>
            <person name="Besteiro S."/>
            <person name="Sicheritz-Ponten T."/>
            <person name="Noel C.J."/>
            <person name="Dacks J.B."/>
            <person name="Foster P.G."/>
            <person name="Simillion C."/>
            <person name="Van de Peer Y."/>
            <person name="Miranda-Saavedra D."/>
            <person name="Barton G.J."/>
            <person name="Westrop G.D."/>
            <person name="Mueller S."/>
            <person name="Dessi D."/>
            <person name="Fiori P.L."/>
            <person name="Ren Q."/>
            <person name="Paulsen I."/>
            <person name="Zhang H."/>
            <person name="Bastida-Corcuera F.D."/>
            <person name="Simoes-Barbosa A."/>
            <person name="Brown M.T."/>
            <person name="Hayes R.D."/>
            <person name="Mukherjee M."/>
            <person name="Okumura C.Y."/>
            <person name="Schneider R."/>
            <person name="Smith A.J."/>
            <person name="Vanacova S."/>
            <person name="Villalvazo M."/>
            <person name="Haas B.J."/>
            <person name="Pertea M."/>
            <person name="Feldblyum T.V."/>
            <person name="Utterback T.R."/>
            <person name="Shu C.L."/>
            <person name="Osoegawa K."/>
            <person name="de Jong P.J."/>
            <person name="Hrdy I."/>
            <person name="Horvathova L."/>
            <person name="Zubacova Z."/>
            <person name="Dolezal P."/>
            <person name="Malik S.B."/>
            <person name="Logsdon J.M. Jr."/>
            <person name="Henze K."/>
            <person name="Gupta A."/>
            <person name="Wang C.C."/>
            <person name="Dunne R.L."/>
            <person name="Upcroft J.A."/>
            <person name="Upcroft P."/>
            <person name="White O."/>
            <person name="Salzberg S.L."/>
            <person name="Tang P."/>
            <person name="Chiu C.-H."/>
            <person name="Lee Y.-S."/>
            <person name="Embley T.M."/>
            <person name="Coombs G.H."/>
            <person name="Mottram J.C."/>
            <person name="Tachezy J."/>
            <person name="Fraser-Liggett C.M."/>
            <person name="Johnson P.J."/>
        </authorList>
    </citation>
    <scope>NUCLEOTIDE SEQUENCE [LARGE SCALE GENOMIC DNA]</scope>
    <source>
        <strain evidence="2">G3</strain>
    </source>
</reference>
<evidence type="ECO:0000313" key="2">
    <source>
        <dbReference type="EMBL" id="EAX85665.1"/>
    </source>
</evidence>
<dbReference type="Proteomes" id="UP000001542">
    <property type="component" value="Unassembled WGS sequence"/>
</dbReference>
<dbReference type="SMR" id="A2GAZ8"/>
<dbReference type="InterPro" id="IPR000195">
    <property type="entry name" value="Rab-GAP-TBC_dom"/>
</dbReference>
<name>A2GAZ8_TRIV3</name>
<dbReference type="InParanoid" id="A2GAZ8"/>
<proteinExistence type="predicted"/>
<dbReference type="VEuPathDB" id="TrichDB:TVAG_593020"/>
<dbReference type="PANTHER" id="PTHR22957">
    <property type="entry name" value="TBC1 DOMAIN FAMILY MEMBER GTPASE-ACTIVATING PROTEIN"/>
    <property type="match status" value="1"/>
</dbReference>
<feature type="domain" description="Rab-GAP TBC" evidence="1">
    <location>
        <begin position="1"/>
        <end position="265"/>
    </location>
</feature>
<gene>
    <name evidence="2" type="ORF">TVAG_593020</name>
</gene>
<dbReference type="Pfam" id="PF00566">
    <property type="entry name" value="RabGAP-TBC"/>
    <property type="match status" value="1"/>
</dbReference>
<keyword evidence="3" id="KW-1185">Reference proteome</keyword>
<dbReference type="KEGG" id="tva:4743312"/>
<protein>
    <recommendedName>
        <fullName evidence="1">Rab-GAP TBC domain-containing protein</fullName>
    </recommendedName>
</protein>